<dbReference type="PANTHER" id="PTHR21301">
    <property type="entry name" value="REVERSE TRANSCRIPTASE"/>
    <property type="match status" value="1"/>
</dbReference>
<evidence type="ECO:0000313" key="2">
    <source>
        <dbReference type="EMBL" id="CAJ0947654.1"/>
    </source>
</evidence>
<feature type="compositionally biased region" description="Basic residues" evidence="1">
    <location>
        <begin position="119"/>
        <end position="132"/>
    </location>
</feature>
<feature type="region of interest" description="Disordered" evidence="1">
    <location>
        <begin position="86"/>
        <end position="142"/>
    </location>
</feature>
<comment type="caution">
    <text evidence="2">The sequence shown here is derived from an EMBL/GenBank/DDBJ whole genome shotgun (WGS) entry which is preliminary data.</text>
</comment>
<dbReference type="Proteomes" id="UP001176940">
    <property type="component" value="Unassembled WGS sequence"/>
</dbReference>
<proteinExistence type="predicted"/>
<evidence type="ECO:0000313" key="3">
    <source>
        <dbReference type="Proteomes" id="UP001176940"/>
    </source>
</evidence>
<sequence>MTLTVEHLQKAIASSKDIIKNIETQLSSSSTVEELEALKTRLKTVTDQHRRDTEYRKRSKFQRDADDYQNNRVYRWQDRTTFQSNTTKSDFHSSIDLSTSGSESDRRNNPSGSNAFLGQRRRRQPQQRRRGRGGVNEGRDADFYRVTRSQTLSIAEHSVLQKGLSFCPSYKFDTFTMDMDLHRFYRRLRLLVHFDSSEATPVTTSDSPRSLISSHSLGLRNRSTYRPPRSSHAVEAFIGIIEQSFSQLRQDIETHKLHTSTNLSAPDFQALQTLRNDKEIIIKPADKGGAIVIMNKSEYTKEIYRQLRDDTIYRPLPGDPTIMTRNLIKDTLDPYVEKGVIDGKTKEYLTKDFPITLRIFYILPKIHKNLEHPPGRPIVASTESILSPLAIFLEKVLTPLIRSSPSFLSLTQVTFYANYGI</sequence>
<feature type="region of interest" description="Disordered" evidence="1">
    <location>
        <begin position="44"/>
        <end position="63"/>
    </location>
</feature>
<organism evidence="2 3">
    <name type="scientific">Ranitomeya imitator</name>
    <name type="common">mimic poison frog</name>
    <dbReference type="NCBI Taxonomy" id="111125"/>
    <lineage>
        <taxon>Eukaryota</taxon>
        <taxon>Metazoa</taxon>
        <taxon>Chordata</taxon>
        <taxon>Craniata</taxon>
        <taxon>Vertebrata</taxon>
        <taxon>Euteleostomi</taxon>
        <taxon>Amphibia</taxon>
        <taxon>Batrachia</taxon>
        <taxon>Anura</taxon>
        <taxon>Neobatrachia</taxon>
        <taxon>Hyloidea</taxon>
        <taxon>Dendrobatidae</taxon>
        <taxon>Dendrobatinae</taxon>
        <taxon>Ranitomeya</taxon>
    </lineage>
</organism>
<evidence type="ECO:0000256" key="1">
    <source>
        <dbReference type="SAM" id="MobiDB-lite"/>
    </source>
</evidence>
<keyword evidence="3" id="KW-1185">Reference proteome</keyword>
<evidence type="ECO:0008006" key="4">
    <source>
        <dbReference type="Google" id="ProtNLM"/>
    </source>
</evidence>
<name>A0ABN9LQ00_9NEOB</name>
<dbReference type="EMBL" id="CAUEEQ010027064">
    <property type="protein sequence ID" value="CAJ0947654.1"/>
    <property type="molecule type" value="Genomic_DNA"/>
</dbReference>
<accession>A0ABN9LQ00</accession>
<gene>
    <name evidence="2" type="ORF">RIMI_LOCUS11773262</name>
</gene>
<reference evidence="2" key="1">
    <citation type="submission" date="2023-07" db="EMBL/GenBank/DDBJ databases">
        <authorList>
            <person name="Stuckert A."/>
        </authorList>
    </citation>
    <scope>NUCLEOTIDE SEQUENCE</scope>
</reference>
<dbReference type="PANTHER" id="PTHR21301:SF12">
    <property type="match status" value="1"/>
</dbReference>
<protein>
    <recommendedName>
        <fullName evidence="4">Reverse transcriptase domain-containing protein</fullName>
    </recommendedName>
</protein>